<accession>A0ABQ2D7M4</accession>
<dbReference type="Proteomes" id="UP000632222">
    <property type="component" value="Unassembled WGS sequence"/>
</dbReference>
<proteinExistence type="predicted"/>
<name>A0ABQ2D7M4_9DEIO</name>
<dbReference type="EMBL" id="BMOD01000014">
    <property type="protein sequence ID" value="GGJ44667.1"/>
    <property type="molecule type" value="Genomic_DNA"/>
</dbReference>
<feature type="chain" id="PRO_5046650713" evidence="1">
    <location>
        <begin position="23"/>
        <end position="205"/>
    </location>
</feature>
<feature type="signal peptide" evidence="1">
    <location>
        <begin position="1"/>
        <end position="22"/>
    </location>
</feature>
<evidence type="ECO:0000256" key="1">
    <source>
        <dbReference type="SAM" id="SignalP"/>
    </source>
</evidence>
<keyword evidence="1" id="KW-0732">Signal</keyword>
<evidence type="ECO:0000313" key="3">
    <source>
        <dbReference type="Proteomes" id="UP000632222"/>
    </source>
</evidence>
<keyword evidence="3" id="KW-1185">Reference proteome</keyword>
<evidence type="ECO:0000313" key="2">
    <source>
        <dbReference type="EMBL" id="GGJ44667.1"/>
    </source>
</evidence>
<organism evidence="2 3">
    <name type="scientific">Deinococcus roseus</name>
    <dbReference type="NCBI Taxonomy" id="392414"/>
    <lineage>
        <taxon>Bacteria</taxon>
        <taxon>Thermotogati</taxon>
        <taxon>Deinococcota</taxon>
        <taxon>Deinococci</taxon>
        <taxon>Deinococcales</taxon>
        <taxon>Deinococcaceae</taxon>
        <taxon>Deinococcus</taxon>
    </lineage>
</organism>
<gene>
    <name evidence="2" type="ORF">GCM10008938_33550</name>
</gene>
<reference evidence="3" key="1">
    <citation type="journal article" date="2019" name="Int. J. Syst. Evol. Microbiol.">
        <title>The Global Catalogue of Microorganisms (GCM) 10K type strain sequencing project: providing services to taxonomists for standard genome sequencing and annotation.</title>
        <authorList>
            <consortium name="The Broad Institute Genomics Platform"/>
            <consortium name="The Broad Institute Genome Sequencing Center for Infectious Disease"/>
            <person name="Wu L."/>
            <person name="Ma J."/>
        </authorList>
    </citation>
    <scope>NUCLEOTIDE SEQUENCE [LARGE SCALE GENOMIC DNA]</scope>
    <source>
        <strain evidence="3">JCM 14370</strain>
    </source>
</reference>
<sequence length="205" mass="22715">MLHLKKWFLVGLFVFSSGLVGAAQAQLELDPENPSGFTDAGQPYYEVDGFAPLALVLDFKEHVCFQRARIQHASGQISDADAYTGAGQHITDQILVHFDDDFDFKDNISNCSVFYNIVFDVVRVAENNLSVVRLNGTLEAHIILSVAGEFVTLPLYSASLYKTLLFVSGNEEDERDVVLNSVISMGGSLGRDFRWSFQQEEAEAP</sequence>
<comment type="caution">
    <text evidence="2">The sequence shown here is derived from an EMBL/GenBank/DDBJ whole genome shotgun (WGS) entry which is preliminary data.</text>
</comment>
<protein>
    <submittedName>
        <fullName evidence="2">Uncharacterized protein</fullName>
    </submittedName>
</protein>
<dbReference type="RefSeq" id="WP_189004456.1">
    <property type="nucleotide sequence ID" value="NZ_BMOD01000014.1"/>
</dbReference>